<organism evidence="2 3">
    <name type="scientific">Marinobacter salinus</name>
    <dbReference type="NCBI Taxonomy" id="1874317"/>
    <lineage>
        <taxon>Bacteria</taxon>
        <taxon>Pseudomonadati</taxon>
        <taxon>Pseudomonadota</taxon>
        <taxon>Gammaproteobacteria</taxon>
        <taxon>Pseudomonadales</taxon>
        <taxon>Marinobacteraceae</taxon>
        <taxon>Marinobacter</taxon>
    </lineage>
</organism>
<dbReference type="AlphaFoldDB" id="A0A1D9GJA6"/>
<protein>
    <recommendedName>
        <fullName evidence="1">Antitoxin Xre/MbcA/ParS-like toxin-binding domain-containing protein</fullName>
    </recommendedName>
</protein>
<sequence length="258" mass="28662">MRQIVLITFPTGKIFIAEGDSETPCCYSRSGLDLESLNDEFAHLPEDDRKEYIIRQQILWQSEHCSYTEFLTKKREFVRHYEADNPSVGYNYPSEVEHSQVQRTLQSILQQAQSTQEQSTQGTNDITNEVPGVVLTSSPVLIDVIRGGLTGTWLSKLLRVANLKPVLAAALGIESSGDLAALSEVKALSQAQSEAILDAVVVYMRAVEVWESAEAASNWFNAEVSALAGQSPMAIMDTFEGRKWVREVLEKIETGTFS</sequence>
<reference evidence="2 3" key="1">
    <citation type="submission" date="2016-10" db="EMBL/GenBank/DDBJ databases">
        <title>Marinobacter salinus sp. nov., a moderately halophilic bacterium isolated from a tidal flat environment.</title>
        <authorList>
            <person name="Park S.-J."/>
        </authorList>
    </citation>
    <scope>NUCLEOTIDE SEQUENCE [LARGE SCALE GENOMIC DNA]</scope>
    <source>
        <strain evidence="2 3">Hb8</strain>
    </source>
</reference>
<keyword evidence="3" id="KW-1185">Reference proteome</keyword>
<dbReference type="Proteomes" id="UP000177445">
    <property type="component" value="Chromosome"/>
</dbReference>
<dbReference type="RefSeq" id="WP_070967143.1">
    <property type="nucleotide sequence ID" value="NZ_CP017715.1"/>
</dbReference>
<dbReference type="OrthoDB" id="1551317at2"/>
<gene>
    <name evidence="2" type="ORF">BKP64_05710</name>
</gene>
<accession>A0A1D9GJA6</accession>
<evidence type="ECO:0000259" key="1">
    <source>
        <dbReference type="Pfam" id="PF09722"/>
    </source>
</evidence>
<feature type="domain" description="Antitoxin Xre/MbcA/ParS-like toxin-binding" evidence="1">
    <location>
        <begin position="206"/>
        <end position="255"/>
    </location>
</feature>
<dbReference type="EMBL" id="CP017715">
    <property type="protein sequence ID" value="AOY87707.1"/>
    <property type="molecule type" value="Genomic_DNA"/>
</dbReference>
<dbReference type="KEGG" id="msq:BKP64_05710"/>
<dbReference type="Pfam" id="PF09722">
    <property type="entry name" value="Xre_MbcA_ParS_C"/>
    <property type="match status" value="1"/>
</dbReference>
<evidence type="ECO:0000313" key="3">
    <source>
        <dbReference type="Proteomes" id="UP000177445"/>
    </source>
</evidence>
<dbReference type="STRING" id="1874317.BKP64_05710"/>
<dbReference type="InterPro" id="IPR024467">
    <property type="entry name" value="Xre/MbcA/ParS-like_toxin-bd"/>
</dbReference>
<name>A0A1D9GJA6_9GAMM</name>
<proteinExistence type="predicted"/>
<evidence type="ECO:0000313" key="2">
    <source>
        <dbReference type="EMBL" id="AOY87707.1"/>
    </source>
</evidence>